<sequence>MSFLAMYNATINPDATGAPPALPVIPPATLEPSSSTSNTVATPTFNHKANKEHERRDLTNQRFAELQQLVRKDYNGKMSQADILKAALKAAIKTKREFYTDPRSRGVHTALEKTEHVAIQYLKSSNLPRPTYYITSRRVEKMFEDFRDIFMPVFIPKAAPESPPAPSATGPSASEDAEMARKEIRAKREQARRDNQSDGFGLLKQFIDENKLVKRGDQKIHILECIIAYLKWSTISQPSQLTASEFVVGFTQGRHIGQNLAAAFFKSDAQLSTHTEDLHKFFTTHLGAIDPASQAVEFKFDKDSVLNFMALHPAILDLMARITPPPTVPSTPVPTPKFHRPWE</sequence>
<feature type="region of interest" description="Disordered" evidence="1">
    <location>
        <begin position="160"/>
        <end position="196"/>
    </location>
</feature>
<evidence type="ECO:0000259" key="2">
    <source>
        <dbReference type="Pfam" id="PF00010"/>
    </source>
</evidence>
<dbReference type="InParanoid" id="G0M9S8"/>
<dbReference type="GO" id="GO:0046983">
    <property type="term" value="F:protein dimerization activity"/>
    <property type="evidence" value="ECO:0007669"/>
    <property type="project" value="InterPro"/>
</dbReference>
<accession>G0M9S8</accession>
<dbReference type="HOGENOM" id="CLU_834780_0_0_1"/>
<dbReference type="AlphaFoldDB" id="G0M9S8"/>
<evidence type="ECO:0000313" key="4">
    <source>
        <dbReference type="Proteomes" id="UP000008068"/>
    </source>
</evidence>
<gene>
    <name evidence="3" type="ORF">CAEBREN_04748</name>
</gene>
<keyword evidence="4" id="KW-1185">Reference proteome</keyword>
<dbReference type="EMBL" id="GL379787">
    <property type="protein sequence ID" value="EGT30879.1"/>
    <property type="molecule type" value="Genomic_DNA"/>
</dbReference>
<dbReference type="Proteomes" id="UP000008068">
    <property type="component" value="Unassembled WGS sequence"/>
</dbReference>
<evidence type="ECO:0000256" key="1">
    <source>
        <dbReference type="SAM" id="MobiDB-lite"/>
    </source>
</evidence>
<feature type="compositionally biased region" description="Polar residues" evidence="1">
    <location>
        <begin position="31"/>
        <end position="47"/>
    </location>
</feature>
<feature type="region of interest" description="Disordered" evidence="1">
    <location>
        <begin position="26"/>
        <end position="57"/>
    </location>
</feature>
<organism evidence="4">
    <name type="scientific">Caenorhabditis brenneri</name>
    <name type="common">Nematode worm</name>
    <dbReference type="NCBI Taxonomy" id="135651"/>
    <lineage>
        <taxon>Eukaryota</taxon>
        <taxon>Metazoa</taxon>
        <taxon>Ecdysozoa</taxon>
        <taxon>Nematoda</taxon>
        <taxon>Chromadorea</taxon>
        <taxon>Rhabditida</taxon>
        <taxon>Rhabditina</taxon>
        <taxon>Rhabditomorpha</taxon>
        <taxon>Rhabditoidea</taxon>
        <taxon>Rhabditidae</taxon>
        <taxon>Peloderinae</taxon>
        <taxon>Caenorhabditis</taxon>
    </lineage>
</organism>
<dbReference type="InterPro" id="IPR036638">
    <property type="entry name" value="HLH_DNA-bd_sf"/>
</dbReference>
<feature type="compositionally biased region" description="Basic and acidic residues" evidence="1">
    <location>
        <begin position="178"/>
        <end position="196"/>
    </location>
</feature>
<dbReference type="InterPro" id="IPR011598">
    <property type="entry name" value="bHLH_dom"/>
</dbReference>
<dbReference type="Gene3D" id="4.10.280.10">
    <property type="entry name" value="Helix-loop-helix DNA-binding domain"/>
    <property type="match status" value="1"/>
</dbReference>
<feature type="domain" description="BHLH" evidence="2">
    <location>
        <begin position="48"/>
        <end position="88"/>
    </location>
</feature>
<name>G0M9S8_CAEBE</name>
<dbReference type="Pfam" id="PF00010">
    <property type="entry name" value="HLH"/>
    <property type="match status" value="1"/>
</dbReference>
<reference evidence="4" key="1">
    <citation type="submission" date="2011-07" db="EMBL/GenBank/DDBJ databases">
        <authorList>
            <consortium name="Caenorhabditis brenneri Sequencing and Analysis Consortium"/>
            <person name="Wilson R.K."/>
        </authorList>
    </citation>
    <scope>NUCLEOTIDE SEQUENCE [LARGE SCALE GENOMIC DNA]</scope>
    <source>
        <strain evidence="4">PB2801</strain>
    </source>
</reference>
<evidence type="ECO:0000313" key="3">
    <source>
        <dbReference type="EMBL" id="EGT30879.1"/>
    </source>
</evidence>
<dbReference type="SUPFAM" id="SSF47459">
    <property type="entry name" value="HLH, helix-loop-helix DNA-binding domain"/>
    <property type="match status" value="2"/>
</dbReference>
<protein>
    <recommendedName>
        <fullName evidence="2">BHLH domain-containing protein</fullName>
    </recommendedName>
</protein>
<proteinExistence type="predicted"/>
<dbReference type="STRING" id="135651.G0M9S8"/>